<feature type="region of interest" description="Disordered" evidence="1">
    <location>
        <begin position="72"/>
        <end position="97"/>
    </location>
</feature>
<name>W6M507_9GAMM</name>
<dbReference type="EMBL" id="CBTJ020000001">
    <property type="protein sequence ID" value="CDI00890.1"/>
    <property type="molecule type" value="Genomic_DNA"/>
</dbReference>
<protein>
    <submittedName>
        <fullName evidence="2">Uncharacterized protein</fullName>
    </submittedName>
</protein>
<reference evidence="2" key="1">
    <citation type="submission" date="2013-07" db="EMBL/GenBank/DDBJ databases">
        <authorList>
            <person name="McIlroy S."/>
        </authorList>
    </citation>
    <scope>NUCLEOTIDE SEQUENCE [LARGE SCALE GENOMIC DNA]</scope>
    <source>
        <strain evidence="2">Run_A_D11</strain>
    </source>
</reference>
<dbReference type="AlphaFoldDB" id="W6M507"/>
<feature type="compositionally biased region" description="Basic and acidic residues" evidence="1">
    <location>
        <begin position="78"/>
        <end position="90"/>
    </location>
</feature>
<evidence type="ECO:0000256" key="1">
    <source>
        <dbReference type="SAM" id="MobiDB-lite"/>
    </source>
</evidence>
<accession>W6M507</accession>
<sequence>MPTLNRLQNRETQAWRLVLWIKMKKKGATMVSSYLICDACGRFGPPAGFLNQNGLRLCYQCWFEEWQERQAPTQKSAIDFDKPPAIKPDDGNDPANE</sequence>
<evidence type="ECO:0000313" key="3">
    <source>
        <dbReference type="Proteomes" id="UP000035760"/>
    </source>
</evidence>
<evidence type="ECO:0000313" key="2">
    <source>
        <dbReference type="EMBL" id="CDI00890.1"/>
    </source>
</evidence>
<organism evidence="2 3">
    <name type="scientific">Candidatus Competibacter denitrificans Run_A_D11</name>
    <dbReference type="NCBI Taxonomy" id="1400863"/>
    <lineage>
        <taxon>Bacteria</taxon>
        <taxon>Pseudomonadati</taxon>
        <taxon>Pseudomonadota</taxon>
        <taxon>Gammaproteobacteria</taxon>
        <taxon>Candidatus Competibacteraceae</taxon>
        <taxon>Candidatus Competibacter</taxon>
    </lineage>
</organism>
<proteinExistence type="predicted"/>
<comment type="caution">
    <text evidence="2">The sequence shown here is derived from an EMBL/GenBank/DDBJ whole genome shotgun (WGS) entry which is preliminary data.</text>
</comment>
<reference evidence="2" key="2">
    <citation type="submission" date="2014-03" db="EMBL/GenBank/DDBJ databases">
        <title>Candidatus Competibacter-lineage genomes retrieved from metagenomes reveal functional metabolic diversity.</title>
        <authorList>
            <person name="McIlroy S.J."/>
            <person name="Albertsen M."/>
            <person name="Andresen E.K."/>
            <person name="Saunders A.M."/>
            <person name="Kristiansen R."/>
            <person name="Stokholm-Bjerregaard M."/>
            <person name="Nielsen K.L."/>
            <person name="Nielsen P.H."/>
        </authorList>
    </citation>
    <scope>NUCLEOTIDE SEQUENCE</scope>
    <source>
        <strain evidence="2">Run_A_D11</strain>
    </source>
</reference>
<dbReference type="Proteomes" id="UP000035760">
    <property type="component" value="Unassembled WGS sequence"/>
</dbReference>
<gene>
    <name evidence="2" type="ORF">BN873_10146</name>
</gene>
<keyword evidence="3" id="KW-1185">Reference proteome</keyword>